<dbReference type="Pfam" id="PF02518">
    <property type="entry name" value="HATPase_c"/>
    <property type="match status" value="1"/>
</dbReference>
<organism evidence="9 10">
    <name type="scientific">Mucilaginibacter phyllosphaerae</name>
    <dbReference type="NCBI Taxonomy" id="1812349"/>
    <lineage>
        <taxon>Bacteria</taxon>
        <taxon>Pseudomonadati</taxon>
        <taxon>Bacteroidota</taxon>
        <taxon>Sphingobacteriia</taxon>
        <taxon>Sphingobacteriales</taxon>
        <taxon>Sphingobacteriaceae</taxon>
        <taxon>Mucilaginibacter</taxon>
    </lineage>
</organism>
<dbReference type="EMBL" id="JACIEG010000008">
    <property type="protein sequence ID" value="MBB3971004.1"/>
    <property type="molecule type" value="Genomic_DNA"/>
</dbReference>
<feature type="domain" description="Histidine kinase" evidence="6">
    <location>
        <begin position="150"/>
        <end position="362"/>
    </location>
</feature>
<dbReference type="SMART" id="SM00091">
    <property type="entry name" value="PAS"/>
    <property type="match status" value="1"/>
</dbReference>
<dbReference type="SUPFAM" id="SSF55874">
    <property type="entry name" value="ATPase domain of HSP90 chaperone/DNA topoisomerase II/histidine kinase"/>
    <property type="match status" value="1"/>
</dbReference>
<dbReference type="EC" id="2.7.13.3" evidence="2"/>
<evidence type="ECO:0000256" key="4">
    <source>
        <dbReference type="ARBA" id="ARBA00022679"/>
    </source>
</evidence>
<evidence type="ECO:0000256" key="5">
    <source>
        <dbReference type="ARBA" id="ARBA00022777"/>
    </source>
</evidence>
<evidence type="ECO:0000256" key="3">
    <source>
        <dbReference type="ARBA" id="ARBA00022553"/>
    </source>
</evidence>
<protein>
    <recommendedName>
        <fullName evidence="2">histidine kinase</fullName>
        <ecNumber evidence="2">2.7.13.3</ecNumber>
    </recommendedName>
</protein>
<dbReference type="InterPro" id="IPR036097">
    <property type="entry name" value="HisK_dim/P_sf"/>
</dbReference>
<accession>A0A4Y8A7G5</accession>
<dbReference type="InterPro" id="IPR004358">
    <property type="entry name" value="Sig_transdc_His_kin-like_C"/>
</dbReference>
<sequence length="362" mass="40676">MTEPTLSTPADTINLELFFELSPDMLCIAGYDGYFKKINPAVSQVLGYTNDELFARPINDFIHPEDQAITEKHRNNLKRHIPLLNYENRYICKNGEVVWLSWTSMPNDASETVYAIAKNITHKKKLEADRNSLITKLTSINNDLKQLTYTTSHDLRSPVNNLLTVFTLLDTSKIQDTETLEFIGILKDAADSLKYTLNSYVDVLSEKNGLIVKTEEIHLNDCLNSVAHSLSALIQSSHTTINADFNDLPNITFNRTYLESIFLNLITNAIKYARPGVAPIITIQSAIVNAAKQITFIDEGSGFDMEKVKHKVFGLNQKFHNYSDSKGIGLYLVYNHITSMGGQISLDSKPNQGAVFTITFKD</sequence>
<evidence type="ECO:0000259" key="6">
    <source>
        <dbReference type="PROSITE" id="PS50109"/>
    </source>
</evidence>
<dbReference type="PRINTS" id="PR00344">
    <property type="entry name" value="BCTRLSENSOR"/>
</dbReference>
<dbReference type="RefSeq" id="WP_134337972.1">
    <property type="nucleotide sequence ID" value="NZ_BMCZ01000008.1"/>
</dbReference>
<dbReference type="Gene3D" id="3.30.450.20">
    <property type="entry name" value="PAS domain"/>
    <property type="match status" value="1"/>
</dbReference>
<keyword evidence="4" id="KW-0808">Transferase</keyword>
<comment type="caution">
    <text evidence="9">The sequence shown here is derived from an EMBL/GenBank/DDBJ whole genome shotgun (WGS) entry which is preliminary data.</text>
</comment>
<dbReference type="Pfam" id="PF08447">
    <property type="entry name" value="PAS_3"/>
    <property type="match status" value="1"/>
</dbReference>
<comment type="catalytic activity">
    <reaction evidence="1">
        <text>ATP + protein L-histidine = ADP + protein N-phospho-L-histidine.</text>
        <dbReference type="EC" id="2.7.13.3"/>
    </reaction>
</comment>
<dbReference type="PANTHER" id="PTHR43304:SF1">
    <property type="entry name" value="PAC DOMAIN-CONTAINING PROTEIN"/>
    <property type="match status" value="1"/>
</dbReference>
<evidence type="ECO:0000313" key="11">
    <source>
        <dbReference type="Proteomes" id="UP000583101"/>
    </source>
</evidence>
<dbReference type="PROSITE" id="PS50112">
    <property type="entry name" value="PAS"/>
    <property type="match status" value="1"/>
</dbReference>
<dbReference type="InterPro" id="IPR000014">
    <property type="entry name" value="PAS"/>
</dbReference>
<dbReference type="Gene3D" id="3.30.565.10">
    <property type="entry name" value="Histidine kinase-like ATPase, C-terminal domain"/>
    <property type="match status" value="1"/>
</dbReference>
<dbReference type="InterPro" id="IPR003661">
    <property type="entry name" value="HisK_dim/P_dom"/>
</dbReference>
<reference evidence="8 11" key="3">
    <citation type="submission" date="2020-08" db="EMBL/GenBank/DDBJ databases">
        <title>Genomic Encyclopedia of Type Strains, Phase IV (KMG-IV): sequencing the most valuable type-strain genomes for metagenomic binning, comparative biology and taxonomic classification.</title>
        <authorList>
            <person name="Goeker M."/>
        </authorList>
    </citation>
    <scope>NUCLEOTIDE SEQUENCE [LARGE SCALE GENOMIC DNA]</scope>
    <source>
        <strain evidence="8 11">DSM 100995</strain>
    </source>
</reference>
<evidence type="ECO:0000256" key="1">
    <source>
        <dbReference type="ARBA" id="ARBA00000085"/>
    </source>
</evidence>
<keyword evidence="3" id="KW-0597">Phosphoprotein</keyword>
<evidence type="ECO:0000313" key="9">
    <source>
        <dbReference type="EMBL" id="TEW63748.1"/>
    </source>
</evidence>
<gene>
    <name evidence="9" type="ORF">E2R65_18430</name>
    <name evidence="8" type="ORF">GGR35_003631</name>
</gene>
<dbReference type="CDD" id="cd00082">
    <property type="entry name" value="HisKA"/>
    <property type="match status" value="1"/>
</dbReference>
<dbReference type="InterPro" id="IPR036890">
    <property type="entry name" value="HATPase_C_sf"/>
</dbReference>
<keyword evidence="5 9" id="KW-0418">Kinase</keyword>
<dbReference type="InterPro" id="IPR003594">
    <property type="entry name" value="HATPase_dom"/>
</dbReference>
<dbReference type="PANTHER" id="PTHR43304">
    <property type="entry name" value="PHYTOCHROME-LIKE PROTEIN CPH1"/>
    <property type="match status" value="1"/>
</dbReference>
<evidence type="ECO:0000259" key="7">
    <source>
        <dbReference type="PROSITE" id="PS50112"/>
    </source>
</evidence>
<evidence type="ECO:0000313" key="8">
    <source>
        <dbReference type="EMBL" id="MBB3971004.1"/>
    </source>
</evidence>
<keyword evidence="11" id="KW-1185">Reference proteome</keyword>
<evidence type="ECO:0000256" key="2">
    <source>
        <dbReference type="ARBA" id="ARBA00012438"/>
    </source>
</evidence>
<dbReference type="EMBL" id="SNQG01000008">
    <property type="protein sequence ID" value="TEW63748.1"/>
    <property type="molecule type" value="Genomic_DNA"/>
</dbReference>
<dbReference type="AlphaFoldDB" id="A0A4Y8A7G5"/>
<dbReference type="SMART" id="SM00387">
    <property type="entry name" value="HATPase_c"/>
    <property type="match status" value="1"/>
</dbReference>
<dbReference type="Proteomes" id="UP000583101">
    <property type="component" value="Unassembled WGS sequence"/>
</dbReference>
<dbReference type="InterPro" id="IPR005467">
    <property type="entry name" value="His_kinase_dom"/>
</dbReference>
<proteinExistence type="predicted"/>
<dbReference type="GO" id="GO:0000155">
    <property type="term" value="F:phosphorelay sensor kinase activity"/>
    <property type="evidence" value="ECO:0007669"/>
    <property type="project" value="InterPro"/>
</dbReference>
<reference evidence="9 10" key="1">
    <citation type="journal article" date="2016" name="Int. J. Syst. Evol. Microbiol.">
        <title>Proposal of Mucilaginibacter phyllosphaerae sp. nov. isolated from the phyllosphere of Galium album.</title>
        <authorList>
            <person name="Aydogan E.L."/>
            <person name="Busse H.J."/>
            <person name="Moser G."/>
            <person name="Muller C."/>
            <person name="Kampfer P."/>
            <person name="Glaeser S.P."/>
        </authorList>
    </citation>
    <scope>NUCLEOTIDE SEQUENCE [LARGE SCALE GENOMIC DNA]</scope>
    <source>
        <strain evidence="9 10">PP-F2FG21</strain>
    </source>
</reference>
<feature type="domain" description="PAS" evidence="7">
    <location>
        <begin position="11"/>
        <end position="67"/>
    </location>
</feature>
<dbReference type="Proteomes" id="UP000297248">
    <property type="component" value="Unassembled WGS sequence"/>
</dbReference>
<dbReference type="InterPro" id="IPR035965">
    <property type="entry name" value="PAS-like_dom_sf"/>
</dbReference>
<dbReference type="InterPro" id="IPR013655">
    <property type="entry name" value="PAS_fold_3"/>
</dbReference>
<dbReference type="InterPro" id="IPR052162">
    <property type="entry name" value="Sensor_kinase/Photoreceptor"/>
</dbReference>
<name>A0A4Y8A7G5_9SPHI</name>
<dbReference type="PROSITE" id="PS50109">
    <property type="entry name" value="HIS_KIN"/>
    <property type="match status" value="1"/>
</dbReference>
<dbReference type="NCBIfam" id="TIGR00229">
    <property type="entry name" value="sensory_box"/>
    <property type="match status" value="1"/>
</dbReference>
<dbReference type="CDD" id="cd00130">
    <property type="entry name" value="PAS"/>
    <property type="match status" value="1"/>
</dbReference>
<reference evidence="9" key="2">
    <citation type="submission" date="2019-03" db="EMBL/GenBank/DDBJ databases">
        <authorList>
            <person name="Yan Y.-Q."/>
            <person name="Du Z.-J."/>
        </authorList>
    </citation>
    <scope>NUCLEOTIDE SEQUENCE</scope>
    <source>
        <strain evidence="9">PP-F2FG21</strain>
    </source>
</reference>
<dbReference type="OrthoDB" id="1522284at2"/>
<dbReference type="SUPFAM" id="SSF47384">
    <property type="entry name" value="Homodimeric domain of signal transducing histidine kinase"/>
    <property type="match status" value="1"/>
</dbReference>
<dbReference type="SUPFAM" id="SSF55785">
    <property type="entry name" value="PYP-like sensor domain (PAS domain)"/>
    <property type="match status" value="1"/>
</dbReference>
<dbReference type="Gene3D" id="1.10.287.130">
    <property type="match status" value="1"/>
</dbReference>
<evidence type="ECO:0000313" key="10">
    <source>
        <dbReference type="Proteomes" id="UP000297248"/>
    </source>
</evidence>